<reference evidence="7 8" key="1">
    <citation type="submission" date="2017-04" db="EMBL/GenBank/DDBJ databases">
        <authorList>
            <person name="Afonso C.L."/>
            <person name="Miller P.J."/>
            <person name="Scott M.A."/>
            <person name="Spackman E."/>
            <person name="Goraichik I."/>
            <person name="Dimitrov K.M."/>
            <person name="Suarez D.L."/>
            <person name="Swayne D.E."/>
        </authorList>
    </citation>
    <scope>NUCLEOTIDE SEQUENCE [LARGE SCALE GENOMIC DNA]</scope>
    <source>
        <strain evidence="7 8">DSM 12555</strain>
    </source>
</reference>
<dbReference type="InterPro" id="IPR036291">
    <property type="entry name" value="NAD(P)-bd_dom_sf"/>
</dbReference>
<dbReference type="Gene3D" id="3.40.50.720">
    <property type="entry name" value="NAD(P)-binding Rossmann-like Domain"/>
    <property type="match status" value="2"/>
</dbReference>
<keyword evidence="3" id="KW-0520">NAD</keyword>
<dbReference type="SUPFAM" id="SSF52283">
    <property type="entry name" value="Formate/glycerate dehydrogenase catalytic domain-like"/>
    <property type="match status" value="1"/>
</dbReference>
<dbReference type="GO" id="GO:0051287">
    <property type="term" value="F:NAD binding"/>
    <property type="evidence" value="ECO:0007669"/>
    <property type="project" value="InterPro"/>
</dbReference>
<dbReference type="Pfam" id="PF00389">
    <property type="entry name" value="2-Hacid_dh"/>
    <property type="match status" value="1"/>
</dbReference>
<evidence type="ECO:0000256" key="4">
    <source>
        <dbReference type="RuleBase" id="RU003719"/>
    </source>
</evidence>
<dbReference type="Pfam" id="PF02826">
    <property type="entry name" value="2-Hacid_dh_C"/>
    <property type="match status" value="1"/>
</dbReference>
<dbReference type="InterPro" id="IPR006139">
    <property type="entry name" value="D-isomer_2_OHA_DH_cat_dom"/>
</dbReference>
<gene>
    <name evidence="7" type="ORF">SAMN02745134_02055</name>
</gene>
<comment type="similarity">
    <text evidence="1 4">Belongs to the D-isomer specific 2-hydroxyacid dehydrogenase family.</text>
</comment>
<evidence type="ECO:0000256" key="2">
    <source>
        <dbReference type="ARBA" id="ARBA00023002"/>
    </source>
</evidence>
<dbReference type="InterPro" id="IPR050418">
    <property type="entry name" value="D-iso_2-hydroxyacid_DH_PdxB"/>
</dbReference>
<dbReference type="AlphaFoldDB" id="A0A1W1XJ21"/>
<dbReference type="InterPro" id="IPR006140">
    <property type="entry name" value="D-isomer_DH_NAD-bd"/>
</dbReference>
<protein>
    <submittedName>
        <fullName evidence="7">Lactate dehydrogenase</fullName>
    </submittedName>
</protein>
<dbReference type="PANTHER" id="PTHR43761">
    <property type="entry name" value="D-ISOMER SPECIFIC 2-HYDROXYACID DEHYDROGENASE FAMILY PROTEIN (AFU_ORTHOLOGUE AFUA_1G13630)"/>
    <property type="match status" value="1"/>
</dbReference>
<dbReference type="SUPFAM" id="SSF51735">
    <property type="entry name" value="NAD(P)-binding Rossmann-fold domains"/>
    <property type="match status" value="1"/>
</dbReference>
<evidence type="ECO:0000313" key="7">
    <source>
        <dbReference type="EMBL" id="SMC23973.1"/>
    </source>
</evidence>
<name>A0A1W1XJ21_9CLOT</name>
<evidence type="ECO:0000259" key="6">
    <source>
        <dbReference type="Pfam" id="PF02826"/>
    </source>
</evidence>
<proteinExistence type="inferred from homology"/>
<evidence type="ECO:0000313" key="8">
    <source>
        <dbReference type="Proteomes" id="UP000192468"/>
    </source>
</evidence>
<dbReference type="Proteomes" id="UP000192468">
    <property type="component" value="Unassembled WGS sequence"/>
</dbReference>
<feature type="domain" description="D-isomer specific 2-hydroxyacid dehydrogenase NAD-binding" evidence="6">
    <location>
        <begin position="110"/>
        <end position="296"/>
    </location>
</feature>
<dbReference type="EMBL" id="FWXH01000006">
    <property type="protein sequence ID" value="SMC23973.1"/>
    <property type="molecule type" value="Genomic_DNA"/>
</dbReference>
<evidence type="ECO:0000256" key="3">
    <source>
        <dbReference type="ARBA" id="ARBA00023027"/>
    </source>
</evidence>
<dbReference type="RefSeq" id="WP_176212673.1">
    <property type="nucleotide sequence ID" value="NZ_FWXH01000006.1"/>
</dbReference>
<dbReference type="STRING" id="1121291.SAMN02745134_02055"/>
<sequence length="328" mass="36703">MKLLHIGKLGNVKRFSGKSELMESVEIIEMPAGLSEDEYVAVGKDADFIVADAMAKVSGKLIKGMLNLKMIHSEGVGYNFFDLEAAREKQIYVCNCKGMNAMAVAEQTILLMLSMLRNVRNCDQAVRNGHQIEKKEEYMKKGNLMELSDCKVGLIGFGDIAKCTAMILKSFNVETYYYSRTQSDKDVEEKYNVKYLELDELLKNCNVFSIHLPVTNTTYEMVNDEFFSKIPEGSYLVNTARGELVDSMSLVRALESGKLEMAALDTIAGEPVQLSNVLLNQEQKIMDKIIFSPHIGGITASSFKRGYSMIWSNIKKVIAGEKPDHIVN</sequence>
<evidence type="ECO:0000259" key="5">
    <source>
        <dbReference type="Pfam" id="PF00389"/>
    </source>
</evidence>
<dbReference type="PROSITE" id="PS00670">
    <property type="entry name" value="D_2_HYDROXYACID_DH_2"/>
    <property type="match status" value="1"/>
</dbReference>
<dbReference type="GO" id="GO:0016616">
    <property type="term" value="F:oxidoreductase activity, acting on the CH-OH group of donors, NAD or NADP as acceptor"/>
    <property type="evidence" value="ECO:0007669"/>
    <property type="project" value="InterPro"/>
</dbReference>
<keyword evidence="8" id="KW-1185">Reference proteome</keyword>
<dbReference type="PANTHER" id="PTHR43761:SF1">
    <property type="entry name" value="D-ISOMER SPECIFIC 2-HYDROXYACID DEHYDROGENASE CATALYTIC DOMAIN-CONTAINING PROTEIN-RELATED"/>
    <property type="match status" value="1"/>
</dbReference>
<organism evidence="7 8">
    <name type="scientific">Clostridium acidisoli DSM 12555</name>
    <dbReference type="NCBI Taxonomy" id="1121291"/>
    <lineage>
        <taxon>Bacteria</taxon>
        <taxon>Bacillati</taxon>
        <taxon>Bacillota</taxon>
        <taxon>Clostridia</taxon>
        <taxon>Eubacteriales</taxon>
        <taxon>Clostridiaceae</taxon>
        <taxon>Clostridium</taxon>
    </lineage>
</organism>
<accession>A0A1W1XJ21</accession>
<feature type="domain" description="D-isomer specific 2-hydroxyacid dehydrogenase catalytic" evidence="5">
    <location>
        <begin position="23"/>
        <end position="328"/>
    </location>
</feature>
<dbReference type="InterPro" id="IPR029753">
    <property type="entry name" value="D-isomer_DH_CS"/>
</dbReference>
<evidence type="ECO:0000256" key="1">
    <source>
        <dbReference type="ARBA" id="ARBA00005854"/>
    </source>
</evidence>
<keyword evidence="2 4" id="KW-0560">Oxidoreductase</keyword>